<accession>A0A699ZLJ3</accession>
<protein>
    <submittedName>
        <fullName evidence="2">Uncharacterized protein</fullName>
    </submittedName>
</protein>
<name>A0A699ZLJ3_HAELA</name>
<dbReference type="AlphaFoldDB" id="A0A699ZLJ3"/>
<feature type="compositionally biased region" description="Pro residues" evidence="1">
    <location>
        <begin position="37"/>
        <end position="48"/>
    </location>
</feature>
<gene>
    <name evidence="2" type="ORF">HaLaN_16669</name>
</gene>
<feature type="non-terminal residue" evidence="2">
    <location>
        <position position="1"/>
    </location>
</feature>
<dbReference type="Proteomes" id="UP000485058">
    <property type="component" value="Unassembled WGS sequence"/>
</dbReference>
<evidence type="ECO:0000256" key="1">
    <source>
        <dbReference type="SAM" id="MobiDB-lite"/>
    </source>
</evidence>
<evidence type="ECO:0000313" key="2">
    <source>
        <dbReference type="EMBL" id="GFH19684.1"/>
    </source>
</evidence>
<sequence length="57" mass="6220">MKESVRKASRVYRKRWGPQGPGVYDFGPDHLHGCLGVPPPGDPVPNIPPKTGMGLRL</sequence>
<proteinExistence type="predicted"/>
<keyword evidence="3" id="KW-1185">Reference proteome</keyword>
<evidence type="ECO:0000313" key="3">
    <source>
        <dbReference type="Proteomes" id="UP000485058"/>
    </source>
</evidence>
<dbReference type="EMBL" id="BLLF01001502">
    <property type="protein sequence ID" value="GFH19684.1"/>
    <property type="molecule type" value="Genomic_DNA"/>
</dbReference>
<feature type="region of interest" description="Disordered" evidence="1">
    <location>
        <begin position="36"/>
        <end position="57"/>
    </location>
</feature>
<organism evidence="2 3">
    <name type="scientific">Haematococcus lacustris</name>
    <name type="common">Green alga</name>
    <name type="synonym">Haematococcus pluvialis</name>
    <dbReference type="NCBI Taxonomy" id="44745"/>
    <lineage>
        <taxon>Eukaryota</taxon>
        <taxon>Viridiplantae</taxon>
        <taxon>Chlorophyta</taxon>
        <taxon>core chlorophytes</taxon>
        <taxon>Chlorophyceae</taxon>
        <taxon>CS clade</taxon>
        <taxon>Chlamydomonadales</taxon>
        <taxon>Haematococcaceae</taxon>
        <taxon>Haematococcus</taxon>
    </lineage>
</organism>
<comment type="caution">
    <text evidence="2">The sequence shown here is derived from an EMBL/GenBank/DDBJ whole genome shotgun (WGS) entry which is preliminary data.</text>
</comment>
<reference evidence="2 3" key="1">
    <citation type="submission" date="2020-02" db="EMBL/GenBank/DDBJ databases">
        <title>Draft genome sequence of Haematococcus lacustris strain NIES-144.</title>
        <authorList>
            <person name="Morimoto D."/>
            <person name="Nakagawa S."/>
            <person name="Yoshida T."/>
            <person name="Sawayama S."/>
        </authorList>
    </citation>
    <scope>NUCLEOTIDE SEQUENCE [LARGE SCALE GENOMIC DNA]</scope>
    <source>
        <strain evidence="2 3">NIES-144</strain>
    </source>
</reference>
<feature type="non-terminal residue" evidence="2">
    <location>
        <position position="57"/>
    </location>
</feature>